<feature type="non-terminal residue" evidence="1">
    <location>
        <position position="1"/>
    </location>
</feature>
<sequence>FYWGSPEGGPFTNQAGKDYLALPADVAAQVKGSSLTKDPQTGCILPTQSSEGTPVVYTLTGIRLYPTAQRPLSPGIYVINGQKVLIK</sequence>
<evidence type="ECO:0000313" key="1">
    <source>
        <dbReference type="EMBL" id="EJW97147.1"/>
    </source>
</evidence>
<name>J9G5S3_9ZZZZ</name>
<gene>
    <name evidence="1" type="ORF">EVA_14741</name>
</gene>
<protein>
    <submittedName>
        <fullName evidence="1">Uncharacterized protein</fullName>
    </submittedName>
</protein>
<proteinExistence type="predicted"/>
<comment type="caution">
    <text evidence="1">The sequence shown here is derived from an EMBL/GenBank/DDBJ whole genome shotgun (WGS) entry which is preliminary data.</text>
</comment>
<reference evidence="1" key="1">
    <citation type="journal article" date="2012" name="PLoS ONE">
        <title>Gene sets for utilization of primary and secondary nutrition supplies in the distal gut of endangered iberian lynx.</title>
        <authorList>
            <person name="Alcaide M."/>
            <person name="Messina E."/>
            <person name="Richter M."/>
            <person name="Bargiela R."/>
            <person name="Peplies J."/>
            <person name="Huws S.A."/>
            <person name="Newbold C.J."/>
            <person name="Golyshin P.N."/>
            <person name="Simon M.A."/>
            <person name="Lopez G."/>
            <person name="Yakimov M.M."/>
            <person name="Ferrer M."/>
        </authorList>
    </citation>
    <scope>NUCLEOTIDE SEQUENCE</scope>
</reference>
<dbReference type="AlphaFoldDB" id="J9G5S3"/>
<accession>J9G5S3</accession>
<dbReference type="EMBL" id="AMCI01004917">
    <property type="protein sequence ID" value="EJW97147.1"/>
    <property type="molecule type" value="Genomic_DNA"/>
</dbReference>
<organism evidence="1">
    <name type="scientific">gut metagenome</name>
    <dbReference type="NCBI Taxonomy" id="749906"/>
    <lineage>
        <taxon>unclassified sequences</taxon>
        <taxon>metagenomes</taxon>
        <taxon>organismal metagenomes</taxon>
    </lineage>
</organism>